<evidence type="ECO:0000313" key="3">
    <source>
        <dbReference type="Proteomes" id="UP000242715"/>
    </source>
</evidence>
<name>A0A2Z6LPF2_TRISU</name>
<organism evidence="2 3">
    <name type="scientific">Trifolium subterraneum</name>
    <name type="common">Subterranean clover</name>
    <dbReference type="NCBI Taxonomy" id="3900"/>
    <lineage>
        <taxon>Eukaryota</taxon>
        <taxon>Viridiplantae</taxon>
        <taxon>Streptophyta</taxon>
        <taxon>Embryophyta</taxon>
        <taxon>Tracheophyta</taxon>
        <taxon>Spermatophyta</taxon>
        <taxon>Magnoliopsida</taxon>
        <taxon>eudicotyledons</taxon>
        <taxon>Gunneridae</taxon>
        <taxon>Pentapetalae</taxon>
        <taxon>rosids</taxon>
        <taxon>fabids</taxon>
        <taxon>Fabales</taxon>
        <taxon>Fabaceae</taxon>
        <taxon>Papilionoideae</taxon>
        <taxon>50 kb inversion clade</taxon>
        <taxon>NPAAA clade</taxon>
        <taxon>Hologalegina</taxon>
        <taxon>IRL clade</taxon>
        <taxon>Trifolieae</taxon>
        <taxon>Trifolium</taxon>
    </lineage>
</organism>
<proteinExistence type="predicted"/>
<dbReference type="AlphaFoldDB" id="A0A2Z6LPF2"/>
<dbReference type="Proteomes" id="UP000242715">
    <property type="component" value="Unassembled WGS sequence"/>
</dbReference>
<reference evidence="3" key="1">
    <citation type="journal article" date="2017" name="Front. Plant Sci.">
        <title>Climate Clever Clovers: New Paradigm to Reduce the Environmental Footprint of Ruminants by Breeding Low Methanogenic Forages Utilizing Haplotype Variation.</title>
        <authorList>
            <person name="Kaur P."/>
            <person name="Appels R."/>
            <person name="Bayer P.E."/>
            <person name="Keeble-Gagnere G."/>
            <person name="Wang J."/>
            <person name="Hirakawa H."/>
            <person name="Shirasawa K."/>
            <person name="Vercoe P."/>
            <person name="Stefanova K."/>
            <person name="Durmic Z."/>
            <person name="Nichols P."/>
            <person name="Revell C."/>
            <person name="Isobe S.N."/>
            <person name="Edwards D."/>
            <person name="Erskine W."/>
        </authorList>
    </citation>
    <scope>NUCLEOTIDE SEQUENCE [LARGE SCALE GENOMIC DNA]</scope>
    <source>
        <strain evidence="3">cv. Daliak</strain>
    </source>
</reference>
<accession>A0A2Z6LPF2</accession>
<keyword evidence="3" id="KW-1185">Reference proteome</keyword>
<feature type="compositionally biased region" description="Low complexity" evidence="1">
    <location>
        <begin position="50"/>
        <end position="63"/>
    </location>
</feature>
<dbReference type="EMBL" id="DF973211">
    <property type="protein sequence ID" value="GAU20362.1"/>
    <property type="molecule type" value="Genomic_DNA"/>
</dbReference>
<feature type="region of interest" description="Disordered" evidence="1">
    <location>
        <begin position="35"/>
        <end position="83"/>
    </location>
</feature>
<protein>
    <submittedName>
        <fullName evidence="2">Uncharacterized protein</fullName>
    </submittedName>
</protein>
<evidence type="ECO:0000256" key="1">
    <source>
        <dbReference type="SAM" id="MobiDB-lite"/>
    </source>
</evidence>
<sequence length="83" mass="9553">MASSNLDEMKRLEYQFLKLKELKVLIEECKEKKRSEYASVKHQMNDDGKPSSSSEFPPSSFASLNDKSDPSAVTTSRKRRRPQ</sequence>
<evidence type="ECO:0000313" key="2">
    <source>
        <dbReference type="EMBL" id="GAU20362.1"/>
    </source>
</evidence>
<gene>
    <name evidence="2" type="ORF">TSUD_338440</name>
</gene>